<keyword evidence="4" id="KW-1185">Reference proteome</keyword>
<dbReference type="STRING" id="48467.SAMN02745166_01418"/>
<dbReference type="GO" id="GO:0016887">
    <property type="term" value="F:ATP hydrolysis activity"/>
    <property type="evidence" value="ECO:0007669"/>
    <property type="project" value="InterPro"/>
</dbReference>
<dbReference type="Gene3D" id="3.40.50.300">
    <property type="entry name" value="P-loop containing nucleotide triphosphate hydrolases"/>
    <property type="match status" value="2"/>
</dbReference>
<evidence type="ECO:0000313" key="3">
    <source>
        <dbReference type="EMBL" id="SKA88446.1"/>
    </source>
</evidence>
<feature type="domain" description="Rad50/SbcC-type AAA" evidence="2">
    <location>
        <begin position="27"/>
        <end position="255"/>
    </location>
</feature>
<evidence type="ECO:0000313" key="4">
    <source>
        <dbReference type="Proteomes" id="UP000190774"/>
    </source>
</evidence>
<evidence type="ECO:0000256" key="1">
    <source>
        <dbReference type="SAM" id="Coils"/>
    </source>
</evidence>
<dbReference type="Proteomes" id="UP000190774">
    <property type="component" value="Unassembled WGS sequence"/>
</dbReference>
<dbReference type="AlphaFoldDB" id="A0A1T4XFY6"/>
<proteinExistence type="predicted"/>
<gene>
    <name evidence="3" type="ORF">SAMN02745166_01418</name>
</gene>
<dbReference type="GO" id="GO:0006302">
    <property type="term" value="P:double-strand break repair"/>
    <property type="evidence" value="ECO:0007669"/>
    <property type="project" value="InterPro"/>
</dbReference>
<dbReference type="Pfam" id="PF13476">
    <property type="entry name" value="AAA_23"/>
    <property type="match status" value="1"/>
</dbReference>
<dbReference type="InterPro" id="IPR027417">
    <property type="entry name" value="P-loop_NTPase"/>
</dbReference>
<keyword evidence="1" id="KW-0175">Coiled coil</keyword>
<dbReference type="OrthoDB" id="9805802at2"/>
<organism evidence="3 4">
    <name type="scientific">Prosthecobacter debontii</name>
    <dbReference type="NCBI Taxonomy" id="48467"/>
    <lineage>
        <taxon>Bacteria</taxon>
        <taxon>Pseudomonadati</taxon>
        <taxon>Verrucomicrobiota</taxon>
        <taxon>Verrucomicrobiia</taxon>
        <taxon>Verrucomicrobiales</taxon>
        <taxon>Verrucomicrobiaceae</taxon>
        <taxon>Prosthecobacter</taxon>
    </lineage>
</organism>
<sequence length="640" mass="71801">MSAIILPQLVSARFTGFEPLFAKPVELSIPPNPGPFLIIGGNGLGKTTMLQSIMFAVAGGADKDAFSDAGQLWNQKYFSKRLTKPKDAEVRVIMMLGQTKIEVRRGLDNPKVRGVRINDAEPVNSTNAEALYEATVVKASNCNSFRDFKFLMHRLCYLPEDRHSLVWDVEGQLGVSLLVCGESADDEIIRGHIQRWRKADTEMRHTHVSVTHLEERLAKALSAQKKQPAKPPKEQAEETKKQFEKAKAQLTHTTEAIVELTSKMNRAVVQLQEISAVIEAEEQNLDEHEEAFTLSCMLDQERADSALALQKMLIHKQCPFCTKKSTELTSRAASNLDKGLCPICGQHHTTEQPDRQITDLRKQLAPKYRKRAALQETLDHYQHQIRALQRQRNLQGAKLDDLSVKLPRIRATDTELDTGTESISQIRKLLAAYTADYERKQTATQLLKSELDFAYSRIAASKFARFSEIQDRVAIYATKFLGIKCTFESVPSKAVDKNSPFAFPLLVPSFKGIRRTQSTQCSESQAFFLDIAFRMALIDLVEKHSGYGSTFICETPENALDLAYADNVAEMFNQFRAAGCYALLTANLQAGGVAEPLLKKIKPLGERKLRAFNMLSHAELSGVQKRKRPDLDTQFNKLIS</sequence>
<protein>
    <submittedName>
        <fullName evidence="3">AAA domain-containing protein</fullName>
    </submittedName>
</protein>
<dbReference type="RefSeq" id="WP_078812624.1">
    <property type="nucleotide sequence ID" value="NZ_FUYE01000004.1"/>
</dbReference>
<dbReference type="InterPro" id="IPR038729">
    <property type="entry name" value="Rad50/SbcC_AAA"/>
</dbReference>
<feature type="coiled-coil region" evidence="1">
    <location>
        <begin position="233"/>
        <end position="291"/>
    </location>
</feature>
<accession>A0A1T4XFY6</accession>
<dbReference type="EMBL" id="FUYE01000004">
    <property type="protein sequence ID" value="SKA88446.1"/>
    <property type="molecule type" value="Genomic_DNA"/>
</dbReference>
<evidence type="ECO:0000259" key="2">
    <source>
        <dbReference type="Pfam" id="PF13476"/>
    </source>
</evidence>
<dbReference type="SUPFAM" id="SSF52540">
    <property type="entry name" value="P-loop containing nucleoside triphosphate hydrolases"/>
    <property type="match status" value="1"/>
</dbReference>
<reference evidence="4" key="1">
    <citation type="submission" date="2017-02" db="EMBL/GenBank/DDBJ databases">
        <authorList>
            <person name="Varghese N."/>
            <person name="Submissions S."/>
        </authorList>
    </citation>
    <scope>NUCLEOTIDE SEQUENCE [LARGE SCALE GENOMIC DNA]</scope>
    <source>
        <strain evidence="4">ATCC 700200</strain>
    </source>
</reference>
<name>A0A1T4XFY6_9BACT</name>